<accession>A0AA95SZ02</accession>
<dbReference type="SUPFAM" id="SSF56935">
    <property type="entry name" value="Porins"/>
    <property type="match status" value="2"/>
</dbReference>
<feature type="signal peptide" evidence="1">
    <location>
        <begin position="1"/>
        <end position="22"/>
    </location>
</feature>
<dbReference type="RefSeq" id="WP_285235166.1">
    <property type="nucleotide sequence ID" value="NZ_CP116346.1"/>
</dbReference>
<evidence type="ECO:0000256" key="1">
    <source>
        <dbReference type="SAM" id="SignalP"/>
    </source>
</evidence>
<dbReference type="EMBL" id="CP116346">
    <property type="protein sequence ID" value="WIT14044.1"/>
    <property type="molecule type" value="Genomic_DNA"/>
</dbReference>
<dbReference type="NCBIfam" id="TIGR03509">
    <property type="entry name" value="OMP_MtrB_PioB"/>
    <property type="match status" value="1"/>
</dbReference>
<feature type="chain" id="PRO_5041718162" evidence="1">
    <location>
        <begin position="23"/>
        <end position="723"/>
    </location>
</feature>
<protein>
    <submittedName>
        <fullName evidence="2">MtrB/PioB family decaheme-associated outer membrane protein</fullName>
    </submittedName>
</protein>
<reference evidence="2" key="1">
    <citation type="submission" date="2023-01" db="EMBL/GenBank/DDBJ databases">
        <title>Whole genome sequence of Paucibacter sp. S2-9 isolated from pond sediment.</title>
        <authorList>
            <person name="Jung J.Y."/>
        </authorList>
    </citation>
    <scope>NUCLEOTIDE SEQUENCE</scope>
    <source>
        <strain evidence="2">S2-9</strain>
    </source>
</reference>
<organism evidence="2 3">
    <name type="scientific">Paucibacter sediminis</name>
    <dbReference type="NCBI Taxonomy" id="3019553"/>
    <lineage>
        <taxon>Bacteria</taxon>
        <taxon>Pseudomonadati</taxon>
        <taxon>Pseudomonadota</taxon>
        <taxon>Betaproteobacteria</taxon>
        <taxon>Burkholderiales</taxon>
        <taxon>Sphaerotilaceae</taxon>
        <taxon>Roseateles</taxon>
    </lineage>
</organism>
<proteinExistence type="predicted"/>
<keyword evidence="3" id="KW-1185">Reference proteome</keyword>
<sequence length="723" mass="78177">MTHARQTALTLALLTALGAVHAEGSEVESTIHFGLGMLGSGRADNTRFGQYSGVRLGDRPVGLLSLDYQRRDDEAGTSMWLRGSDLLGETRELALGWNKQGDWKLRARYGETVRHDPNSVNTLLTGAGSTSPQVVAGAAGGGSELHLKQQRSGFGIGLWKALGPALSLELDLKTEDKVGTRLFGVGMNCPSLLLPTCRGATGISTGSALVMLPEPIHANHSQVEARLSYAGEQLRVSAGYYGSFFNNRYDALTPQIPGSLNNPVGSLLPLSPGLLTALSQPIALAPDNQAHQLDITGVYTLTPIALLNFKLGMGQAMQHQNFAASGLSGAPAGVADLGGRLDSTQAQLGFSLRPTPKLALQAEWRYEDRDDKTPIQLYNVEDKSFYTNRSLPSTKSRGKLQLSYRFSNNLRGTLVGQFEAIDRGVFTASSAISGVSALRQRTDETVYKAELRHSVSEFFSGSLGFERSQRDGSNWLKDNSGLGVSEVSDPTNPANGFATAIFMPTLADRQRDKLKLRAELQPSEALTLQFSAEGGRDRYTSPSSYGLQRTEMDMVALDADYALSDNWHLNANLSQGIQTLHQARPAGYLLSFRNKNIGVGAGFSGKLSAKFSVGGNLGYVDDVNVYTQALDAMAGADSAALLAATGGLPDVVYRQTSLRLFGRYEIDAKSALRLDLVHERSRLSDWSWGYQGLPFAYSDGSTVWQQPNQRATLIAITYSYKWR</sequence>
<dbReference type="InterPro" id="IPR020016">
    <property type="entry name" value="Decahaem-assoc_OM_MtrB/PioB"/>
</dbReference>
<name>A0AA95SZ02_9BURK</name>
<dbReference type="Proteomes" id="UP001177769">
    <property type="component" value="Chromosome"/>
</dbReference>
<keyword evidence="1" id="KW-0732">Signal</keyword>
<dbReference type="Pfam" id="PF11854">
    <property type="entry name" value="MtrB_PioB"/>
    <property type="match status" value="1"/>
</dbReference>
<evidence type="ECO:0000313" key="3">
    <source>
        <dbReference type="Proteomes" id="UP001177769"/>
    </source>
</evidence>
<evidence type="ECO:0000313" key="2">
    <source>
        <dbReference type="EMBL" id="WIT14044.1"/>
    </source>
</evidence>
<dbReference type="AlphaFoldDB" id="A0AA95SZ02"/>
<dbReference type="KEGG" id="pais:PFX98_10590"/>
<gene>
    <name evidence="2" type="ORF">PFX98_10590</name>
</gene>